<dbReference type="PANTHER" id="PTHR48449">
    <property type="entry name" value="DUF1985 DOMAIN-CONTAINING PROTEIN"/>
    <property type="match status" value="1"/>
</dbReference>
<evidence type="ECO:0000313" key="3">
    <source>
        <dbReference type="EMBL" id="GJT64930.1"/>
    </source>
</evidence>
<dbReference type="InterPro" id="IPR015410">
    <property type="entry name" value="DUF1985"/>
</dbReference>
<dbReference type="Proteomes" id="UP001151760">
    <property type="component" value="Unassembled WGS sequence"/>
</dbReference>
<name>A0ABQ5FNR6_9ASTR</name>
<dbReference type="EMBL" id="BQNB010017589">
    <property type="protein sequence ID" value="GJT64930.1"/>
    <property type="molecule type" value="Genomic_DNA"/>
</dbReference>
<reference evidence="3" key="1">
    <citation type="journal article" date="2022" name="Int. J. Mol. Sci.">
        <title>Draft Genome of Tanacetum Coccineum: Genomic Comparison of Closely Related Tanacetum-Family Plants.</title>
        <authorList>
            <person name="Yamashiro T."/>
            <person name="Shiraishi A."/>
            <person name="Nakayama K."/>
            <person name="Satake H."/>
        </authorList>
    </citation>
    <scope>NUCLEOTIDE SEQUENCE</scope>
</reference>
<dbReference type="Pfam" id="PF09331">
    <property type="entry name" value="DUF1985"/>
    <property type="match status" value="1"/>
</dbReference>
<comment type="caution">
    <text evidence="3">The sequence shown here is derived from an EMBL/GenBank/DDBJ whole genome shotgun (WGS) entry which is preliminary data.</text>
</comment>
<feature type="region of interest" description="Disordered" evidence="1">
    <location>
        <begin position="1042"/>
        <end position="1070"/>
    </location>
</feature>
<keyword evidence="4" id="KW-1185">Reference proteome</keyword>
<evidence type="ECO:0000256" key="1">
    <source>
        <dbReference type="SAM" id="MobiDB-lite"/>
    </source>
</evidence>
<gene>
    <name evidence="3" type="ORF">Tco_1016410</name>
</gene>
<reference evidence="3" key="2">
    <citation type="submission" date="2022-01" db="EMBL/GenBank/DDBJ databases">
        <authorList>
            <person name="Yamashiro T."/>
            <person name="Shiraishi A."/>
            <person name="Satake H."/>
            <person name="Nakayama K."/>
        </authorList>
    </citation>
    <scope>NUCLEOTIDE SEQUENCE</scope>
</reference>
<accession>A0ABQ5FNR6</accession>
<evidence type="ECO:0000313" key="4">
    <source>
        <dbReference type="Proteomes" id="UP001151760"/>
    </source>
</evidence>
<protein>
    <submittedName>
        <fullName evidence="3">Phospholipase-like protein</fullName>
    </submittedName>
</protein>
<evidence type="ECO:0000259" key="2">
    <source>
        <dbReference type="Pfam" id="PF09331"/>
    </source>
</evidence>
<sequence length="1158" mass="130804">MARCNDLYDVKIIVRSSVKLLKEIIDLLKKNPNRQRLFRRTVFGPWLDILSHDNDNHLMHYVLHHQVSVSKVTSACPPLIFNIGDHCLRFGRKEFCLMSGFRFGKVSEKYSKLSPFCQRLFPEKINKKGVLNLKSIELLGVLRNTETWIGLFDMDAVRVCLLLVVELVFMGKEDRICIPMHLVSLVEDFDCWNMYPWGEYMWVKFYQRTVNVAAKHREFHLVKKKQNPNYYPTYNLYGFPLSFKDSNPNLELYATPVEQQTEWFKARIKYINGLVEKNVFEYDIGGDVSNNSFDLNDNFIPCNDRSKGNHNAVNPGLTTLANHPLSTCSRHVVDNPEVACAGTGIHNPARNNDSRNSNHNVVYKGIYCSAKDHMSSCFSPEMPNDEVVVVGTAIHNTDEMYDSPNCVTDNDVNERISVSSNYSMLNTCCPEIHNAKILVVGIGIDKADENIYNPDANDNDVNQGIAVSFNAHMSNSFGHDMPNVVVVVACMGIDKLDGHNDNPNTNDNDVNQGIDPMVSKVIVAGMEIDKGDGHIDIPTASDNDVNLAKFIYVNDLMPISVSPDMLNAEVAICSMGFQNEVASNAVYEGNVVSAKEVGLDVLIQVAYDGMGIDKVDGYSQHEPSTLNALIEGFDSQNNNPRIDFLQHDDHVDCSVAKQNDHSIADIGVKPVHENEFSDDFMDVLNNEESLLKVSLDDMNVDEQEEKLIDTVKAQSNKSDYVNVVTDDYKPCLASVFAQVKKERKKSDMKTNYVSRSVKERKNRLSMALESPFGQQPPTTPVLPKRISRSVNCDFEEDVSGQPKIGSINKLMTMEVFVEGYRDIPVDREFWLVLACLDKSKQGWLKDSETMVAKHKENIATTAYFVSQQARGFTEQRHSTRGTNGGSALSPPHLLMPHLTLHRATLLTLIRRRMRRTPEVILADYSCRWRETLMFLSHIMMSTLLMNVERKDEEDEEEKEEHLAIGQRRFWTYIGINLVAVGMDGNNQIIPITTGVSQGETGESWTWFLRKLKECIGFEKLMWVFTVVRTDATQKLVEAGNMVTKKQKSTQQAKSSQGNNYQSETHQDGNHNVYEQKDAMENIKRYIVTIFPKSLSSVLEDPADSDPKSLSSVLEDPANSDPCFVTWETSSTTCTFRLGEPPNLRVLDPHATSFPTTFP</sequence>
<dbReference type="PANTHER" id="PTHR48449:SF1">
    <property type="entry name" value="DUF1985 DOMAIN-CONTAINING PROTEIN"/>
    <property type="match status" value="1"/>
</dbReference>
<feature type="domain" description="DUF1985" evidence="2">
    <location>
        <begin position="79"/>
        <end position="200"/>
    </location>
</feature>
<proteinExistence type="predicted"/>
<organism evidence="3 4">
    <name type="scientific">Tanacetum coccineum</name>
    <dbReference type="NCBI Taxonomy" id="301880"/>
    <lineage>
        <taxon>Eukaryota</taxon>
        <taxon>Viridiplantae</taxon>
        <taxon>Streptophyta</taxon>
        <taxon>Embryophyta</taxon>
        <taxon>Tracheophyta</taxon>
        <taxon>Spermatophyta</taxon>
        <taxon>Magnoliopsida</taxon>
        <taxon>eudicotyledons</taxon>
        <taxon>Gunneridae</taxon>
        <taxon>Pentapetalae</taxon>
        <taxon>asterids</taxon>
        <taxon>campanulids</taxon>
        <taxon>Asterales</taxon>
        <taxon>Asteraceae</taxon>
        <taxon>Asteroideae</taxon>
        <taxon>Anthemideae</taxon>
        <taxon>Anthemidinae</taxon>
        <taxon>Tanacetum</taxon>
    </lineage>
</organism>